<evidence type="ECO:0000256" key="4">
    <source>
        <dbReference type="ARBA" id="ARBA00022519"/>
    </source>
</evidence>
<evidence type="ECO:0000259" key="18">
    <source>
        <dbReference type="PROSITE" id="PS50893"/>
    </source>
</evidence>
<comment type="subcellular location">
    <subcellularLocation>
        <location evidence="1">Cell inner membrane</location>
        <topology evidence="1">Multi-pass membrane protein</topology>
    </subcellularLocation>
</comment>
<organism evidence="20 21">
    <name type="scientific">Chelonobacter oris</name>
    <dbReference type="NCBI Taxonomy" id="505317"/>
    <lineage>
        <taxon>Bacteria</taxon>
        <taxon>Pseudomonadati</taxon>
        <taxon>Pseudomonadota</taxon>
        <taxon>Gammaproteobacteria</taxon>
        <taxon>Pasteurellales</taxon>
        <taxon>Pasteurellaceae</taxon>
        <taxon>Chelonobacter</taxon>
    </lineage>
</organism>
<dbReference type="EMBL" id="JSUM01000006">
    <property type="protein sequence ID" value="KGQ70689.1"/>
    <property type="molecule type" value="Genomic_DNA"/>
</dbReference>
<dbReference type="Pfam" id="PF00664">
    <property type="entry name" value="ABC_membrane"/>
    <property type="match status" value="1"/>
</dbReference>
<dbReference type="Pfam" id="PF00005">
    <property type="entry name" value="ABC_tran"/>
    <property type="match status" value="1"/>
</dbReference>
<name>A0A0A3BAY6_9PAST</name>
<dbReference type="GO" id="GO:0005886">
    <property type="term" value="C:plasma membrane"/>
    <property type="evidence" value="ECO:0007669"/>
    <property type="project" value="UniProtKB-SubCell"/>
</dbReference>
<accession>A0A0A3BAY6</accession>
<comment type="subunit">
    <text evidence="15">Forms a heterodimer with CydD.</text>
</comment>
<dbReference type="GO" id="GO:0034775">
    <property type="term" value="P:glutathione transmembrane transport"/>
    <property type="evidence" value="ECO:0007669"/>
    <property type="project" value="InterPro"/>
</dbReference>
<comment type="catalytic activity">
    <reaction evidence="13">
        <text>L-cysteine(in) + ATP + H2O = L-cysteine(out) + ADP + phosphate + H(+)</text>
        <dbReference type="Rhea" id="RHEA:29783"/>
        <dbReference type="ChEBI" id="CHEBI:15377"/>
        <dbReference type="ChEBI" id="CHEBI:15378"/>
        <dbReference type="ChEBI" id="CHEBI:30616"/>
        <dbReference type="ChEBI" id="CHEBI:35235"/>
        <dbReference type="ChEBI" id="CHEBI:43474"/>
        <dbReference type="ChEBI" id="CHEBI:456216"/>
    </reaction>
    <physiologicalReaction direction="left-to-right" evidence="13">
        <dbReference type="Rhea" id="RHEA:29784"/>
    </physiologicalReaction>
</comment>
<dbReference type="GO" id="GO:0016887">
    <property type="term" value="F:ATP hydrolysis activity"/>
    <property type="evidence" value="ECO:0007669"/>
    <property type="project" value="InterPro"/>
</dbReference>
<sequence length="584" mass="65508">MRTILPFLAMFKYNAFRLLFGVVLMICGLAASVGLLTLSGWFLAAASLAGANMLFNFFYPSAGVRGLAIGRTAFRYFERVVTHDATFRVIARLRMMVFGKLIPLSPAVLARYRNSDLLNRLVADVDTLDSLYLRLLAPFISAGMVILFLFLGLSLIDRTLATMLALTLFGLMILIPLVFYHLGKKFGERLTLQRADYRVRFIDWMQNQAELLLFDVARPQRDKLEQSERQWQQLQAKEANLSGLSAALLLLGNGVILLAMLWFAGTTHFADQSYLRLANIALFTFAALASFEILMPLGAAFLRLGQVISSAQRVSEIIEQPPLVTFPEQPPSFGFIAEQPLLAFDNVSFRYPTTSSDSLQSAVLHHFCWQLAPGEKVALLGKTGSGKSSLLQLILRNYDPQQGEVRLGGHHLKAYSEVFLRSQIGFLSQRIYVFSATLRDNLLLANDKATDPQLCEVLRQVGLSHLLQQQDGLALWLGDGGRPLSGGEQRRLGIARILLNESPLILLDEPTEGLDRETERDILDLILQHCRDKTLIMVTHRLTALERFDRICVMDAGELQQQGHYSELVKNPQGLFYRFLNRLA</sequence>
<dbReference type="Proteomes" id="UP000030380">
    <property type="component" value="Unassembled WGS sequence"/>
</dbReference>
<dbReference type="PROSITE" id="PS50893">
    <property type="entry name" value="ABC_TRANSPORTER_2"/>
    <property type="match status" value="1"/>
</dbReference>
<evidence type="ECO:0000256" key="9">
    <source>
        <dbReference type="ARBA" id="ARBA00022970"/>
    </source>
</evidence>
<feature type="domain" description="ABC transporter" evidence="18">
    <location>
        <begin position="342"/>
        <end position="581"/>
    </location>
</feature>
<keyword evidence="8" id="KW-1278">Translocase</keyword>
<keyword evidence="3" id="KW-1003">Cell membrane</keyword>
<evidence type="ECO:0000256" key="16">
    <source>
        <dbReference type="ARBA" id="ARBA00071411"/>
    </source>
</evidence>
<dbReference type="SUPFAM" id="SSF90123">
    <property type="entry name" value="ABC transporter transmembrane region"/>
    <property type="match status" value="1"/>
</dbReference>
<evidence type="ECO:0000256" key="5">
    <source>
        <dbReference type="ARBA" id="ARBA00022692"/>
    </source>
</evidence>
<dbReference type="InterPro" id="IPR036640">
    <property type="entry name" value="ABC1_TM_sf"/>
</dbReference>
<dbReference type="GO" id="GO:0015421">
    <property type="term" value="F:ABC-type oligopeptide transporter activity"/>
    <property type="evidence" value="ECO:0007669"/>
    <property type="project" value="TreeGrafter"/>
</dbReference>
<keyword evidence="11 17" id="KW-0472">Membrane</keyword>
<comment type="catalytic activity">
    <reaction evidence="12">
        <text>glutathione(in) + ATP + H2O = glutathione(out) + ADP + phosphate + H(+)</text>
        <dbReference type="Rhea" id="RHEA:29787"/>
        <dbReference type="ChEBI" id="CHEBI:15377"/>
        <dbReference type="ChEBI" id="CHEBI:15378"/>
        <dbReference type="ChEBI" id="CHEBI:30616"/>
        <dbReference type="ChEBI" id="CHEBI:43474"/>
        <dbReference type="ChEBI" id="CHEBI:57925"/>
        <dbReference type="ChEBI" id="CHEBI:456216"/>
    </reaction>
    <physiologicalReaction direction="left-to-right" evidence="12">
        <dbReference type="Rhea" id="RHEA:29788"/>
    </physiologicalReaction>
</comment>
<dbReference type="SMART" id="SM00382">
    <property type="entry name" value="AAA"/>
    <property type="match status" value="1"/>
</dbReference>
<feature type="domain" description="ABC transmembrane type-1" evidence="19">
    <location>
        <begin position="19"/>
        <end position="309"/>
    </location>
</feature>
<keyword evidence="6" id="KW-0547">Nucleotide-binding</keyword>
<protein>
    <recommendedName>
        <fullName evidence="16">Glutathione/L-cysteine transport system ATP-binding/permease protein CydC</fullName>
    </recommendedName>
</protein>
<feature type="transmembrane region" description="Helical" evidence="17">
    <location>
        <begin position="93"/>
        <end position="112"/>
    </location>
</feature>
<evidence type="ECO:0000256" key="15">
    <source>
        <dbReference type="ARBA" id="ARBA00063833"/>
    </source>
</evidence>
<keyword evidence="4" id="KW-0997">Cell inner membrane</keyword>
<evidence type="ECO:0000256" key="2">
    <source>
        <dbReference type="ARBA" id="ARBA00022448"/>
    </source>
</evidence>
<evidence type="ECO:0000256" key="8">
    <source>
        <dbReference type="ARBA" id="ARBA00022967"/>
    </source>
</evidence>
<feature type="transmembrane region" description="Helical" evidence="17">
    <location>
        <begin position="277"/>
        <end position="302"/>
    </location>
</feature>
<keyword evidence="9" id="KW-0029">Amino-acid transport</keyword>
<evidence type="ECO:0000256" key="17">
    <source>
        <dbReference type="SAM" id="Phobius"/>
    </source>
</evidence>
<dbReference type="FunFam" id="1.20.1560.10:FF:000060">
    <property type="entry name" value="Cysteine/glutathione ABC transporter ATP-binding protein/permease CydC"/>
    <property type="match status" value="1"/>
</dbReference>
<dbReference type="InterPro" id="IPR011527">
    <property type="entry name" value="ABC1_TM_dom"/>
</dbReference>
<evidence type="ECO:0000256" key="13">
    <source>
        <dbReference type="ARBA" id="ARBA00051241"/>
    </source>
</evidence>
<feature type="transmembrane region" description="Helical" evidence="17">
    <location>
        <begin position="132"/>
        <end position="153"/>
    </location>
</feature>
<dbReference type="PROSITE" id="PS00211">
    <property type="entry name" value="ABC_TRANSPORTER_1"/>
    <property type="match status" value="1"/>
</dbReference>
<feature type="transmembrane region" description="Helical" evidence="17">
    <location>
        <begin position="244"/>
        <end position="265"/>
    </location>
</feature>
<evidence type="ECO:0000256" key="6">
    <source>
        <dbReference type="ARBA" id="ARBA00022741"/>
    </source>
</evidence>
<evidence type="ECO:0000256" key="14">
    <source>
        <dbReference type="ARBA" id="ARBA00061534"/>
    </source>
</evidence>
<dbReference type="OrthoDB" id="9802264at2"/>
<evidence type="ECO:0000256" key="12">
    <source>
        <dbReference type="ARBA" id="ARBA00050301"/>
    </source>
</evidence>
<dbReference type="InterPro" id="IPR027417">
    <property type="entry name" value="P-loop_NTPase"/>
</dbReference>
<dbReference type="InterPro" id="IPR039421">
    <property type="entry name" value="Type_1_exporter"/>
</dbReference>
<keyword evidence="21" id="KW-1185">Reference proteome</keyword>
<feature type="transmembrane region" description="Helical" evidence="17">
    <location>
        <begin position="160"/>
        <end position="182"/>
    </location>
</feature>
<evidence type="ECO:0000313" key="21">
    <source>
        <dbReference type="Proteomes" id="UP000030380"/>
    </source>
</evidence>
<dbReference type="STRING" id="505317.OA57_04815"/>
<evidence type="ECO:0000256" key="10">
    <source>
        <dbReference type="ARBA" id="ARBA00022989"/>
    </source>
</evidence>
<evidence type="ECO:0000256" key="11">
    <source>
        <dbReference type="ARBA" id="ARBA00023136"/>
    </source>
</evidence>
<dbReference type="Gene3D" id="3.40.50.300">
    <property type="entry name" value="P-loop containing nucleotide triphosphate hydrolases"/>
    <property type="match status" value="1"/>
</dbReference>
<dbReference type="InterPro" id="IPR014223">
    <property type="entry name" value="ABC_CydC/D"/>
</dbReference>
<dbReference type="PROSITE" id="PS50929">
    <property type="entry name" value="ABC_TM1F"/>
    <property type="match status" value="1"/>
</dbReference>
<evidence type="ECO:0000313" key="20">
    <source>
        <dbReference type="EMBL" id="KGQ70689.1"/>
    </source>
</evidence>
<comment type="caution">
    <text evidence="20">The sequence shown here is derived from an EMBL/GenBank/DDBJ whole genome shotgun (WGS) entry which is preliminary data.</text>
</comment>
<keyword evidence="10 17" id="KW-1133">Transmembrane helix</keyword>
<dbReference type="CDD" id="cd18585">
    <property type="entry name" value="ABC_6TM_CydC"/>
    <property type="match status" value="1"/>
</dbReference>
<dbReference type="InterPro" id="IPR003593">
    <property type="entry name" value="AAA+_ATPase"/>
</dbReference>
<dbReference type="AlphaFoldDB" id="A0A0A3BAY6"/>
<gene>
    <name evidence="20" type="ORF">OA57_04815</name>
</gene>
<evidence type="ECO:0000259" key="19">
    <source>
        <dbReference type="PROSITE" id="PS50929"/>
    </source>
</evidence>
<dbReference type="GO" id="GO:0005524">
    <property type="term" value="F:ATP binding"/>
    <property type="evidence" value="ECO:0007669"/>
    <property type="project" value="UniProtKB-KW"/>
</dbReference>
<dbReference type="PANTHER" id="PTHR43394:SF1">
    <property type="entry name" value="ATP-BINDING CASSETTE SUB-FAMILY B MEMBER 10, MITOCHONDRIAL"/>
    <property type="match status" value="1"/>
</dbReference>
<evidence type="ECO:0000256" key="3">
    <source>
        <dbReference type="ARBA" id="ARBA00022475"/>
    </source>
</evidence>
<keyword evidence="5 17" id="KW-0812">Transmembrane</keyword>
<dbReference type="RefSeq" id="WP_034614148.1">
    <property type="nucleotide sequence ID" value="NZ_JSUM01000006.1"/>
</dbReference>
<keyword evidence="7" id="KW-0067">ATP-binding</keyword>
<dbReference type="GO" id="GO:0045454">
    <property type="term" value="P:cell redox homeostasis"/>
    <property type="evidence" value="ECO:0007669"/>
    <property type="project" value="InterPro"/>
</dbReference>
<dbReference type="GO" id="GO:0006865">
    <property type="term" value="P:amino acid transport"/>
    <property type="evidence" value="ECO:0007669"/>
    <property type="project" value="UniProtKB-KW"/>
</dbReference>
<dbReference type="InterPro" id="IPR003439">
    <property type="entry name" value="ABC_transporter-like_ATP-bd"/>
</dbReference>
<dbReference type="Gene3D" id="1.20.1560.10">
    <property type="entry name" value="ABC transporter type 1, transmembrane domain"/>
    <property type="match status" value="1"/>
</dbReference>
<feature type="transmembrane region" description="Helical" evidence="17">
    <location>
        <begin position="40"/>
        <end position="59"/>
    </location>
</feature>
<dbReference type="NCBIfam" id="TIGR02868">
    <property type="entry name" value="CydC"/>
    <property type="match status" value="1"/>
</dbReference>
<comment type="similarity">
    <text evidence="14">Belongs to the ABC transporter superfamily. Cysteine exporter (TC 3.A.1.129.1) family.</text>
</comment>
<proteinExistence type="inferred from homology"/>
<dbReference type="PANTHER" id="PTHR43394">
    <property type="entry name" value="ATP-DEPENDENT PERMEASE MDL1, MITOCHONDRIAL"/>
    <property type="match status" value="1"/>
</dbReference>
<evidence type="ECO:0000256" key="7">
    <source>
        <dbReference type="ARBA" id="ARBA00022840"/>
    </source>
</evidence>
<dbReference type="NCBIfam" id="NF008364">
    <property type="entry name" value="PRK11160.1"/>
    <property type="match status" value="1"/>
</dbReference>
<dbReference type="InterPro" id="IPR017871">
    <property type="entry name" value="ABC_transporter-like_CS"/>
</dbReference>
<dbReference type="SUPFAM" id="SSF52540">
    <property type="entry name" value="P-loop containing nucleoside triphosphate hydrolases"/>
    <property type="match status" value="1"/>
</dbReference>
<evidence type="ECO:0000256" key="1">
    <source>
        <dbReference type="ARBA" id="ARBA00004429"/>
    </source>
</evidence>
<reference evidence="20 21" key="1">
    <citation type="submission" date="2014-11" db="EMBL/GenBank/DDBJ databases">
        <title>Draft genome sequence of Chelonobacter oris 1662T, associated with respiratory disease in Hermann's Tortoises.</title>
        <authorList>
            <person name="Kudirkiene E."/>
            <person name="Hansen M.J."/>
            <person name="Bojesen A.M."/>
        </authorList>
    </citation>
    <scope>NUCLEOTIDE SEQUENCE [LARGE SCALE GENOMIC DNA]</scope>
    <source>
        <strain evidence="20 21">1662</strain>
    </source>
</reference>
<keyword evidence="2" id="KW-0813">Transport</keyword>